<dbReference type="Proteomes" id="UP000192422">
    <property type="component" value="Chromosome"/>
</dbReference>
<sequence length="325" mass="37414">MLSIVSLMKEDFEDVAHFIEYHLNLGFGDVLVFYDGADVESLRDFLRSRVGSRDYTIFSIQEIPEIRPHLGPPKVFEAVQNSVHQFACRVAKNPWLITLDADEFLFGAGLDAKFLSALSEGVLSIRLPVAEAVWLPCDDQWSRWSSTGFRTPFRFRSPRKLPKLLRKLIPLIAYGQDKYFFTDNVTGHGEGRHVFRAAGAFDYIGPHHAEVAGKDVSILVNKLASPPPEVKILHYDAISFERWREKIRRRVSGEIKSNNVRLDRRMMFDEFSACDAGAENSTIENQKRLFRRLNCLSWRQYLILRIFHSCFRADPFEKSLDLPSN</sequence>
<organism evidence="1 2">
    <name type="scientific">Thioclava electrotropha</name>
    <dbReference type="NCBI Taxonomy" id="1549850"/>
    <lineage>
        <taxon>Bacteria</taxon>
        <taxon>Pseudomonadati</taxon>
        <taxon>Pseudomonadota</taxon>
        <taxon>Alphaproteobacteria</taxon>
        <taxon>Rhodobacterales</taxon>
        <taxon>Paracoccaceae</taxon>
        <taxon>Thioclava</taxon>
    </lineage>
</organism>
<dbReference type="RefSeq" id="WP_133051989.1">
    <property type="nucleotide sequence ID" value="NZ_CP053562.1"/>
</dbReference>
<name>A0ABX6YQN6_9RHOB</name>
<gene>
    <name evidence="1" type="ORF">AKL02_001560</name>
</gene>
<accession>A0ABX6YQN6</accession>
<evidence type="ECO:0000313" key="2">
    <source>
        <dbReference type="Proteomes" id="UP000192422"/>
    </source>
</evidence>
<dbReference type="EMBL" id="CP053562">
    <property type="protein sequence ID" value="QPZ89699.1"/>
    <property type="molecule type" value="Genomic_DNA"/>
</dbReference>
<reference evidence="1 2" key="1">
    <citation type="submission" date="2020-05" db="EMBL/GenBank/DDBJ databases">
        <title>Thioclava electrotropha strain Elox9 finished genome.</title>
        <authorList>
            <person name="Rowe A.R."/>
            <person name="Wilbanks E.G."/>
        </authorList>
    </citation>
    <scope>NUCLEOTIDE SEQUENCE [LARGE SCALE GENOMIC DNA]</scope>
    <source>
        <strain evidence="1 2">Elox9</strain>
    </source>
</reference>
<protein>
    <recommendedName>
        <fullName evidence="3">Glycosyl transferase family 2</fullName>
    </recommendedName>
</protein>
<evidence type="ECO:0008006" key="3">
    <source>
        <dbReference type="Google" id="ProtNLM"/>
    </source>
</evidence>
<proteinExistence type="predicted"/>
<evidence type="ECO:0000313" key="1">
    <source>
        <dbReference type="EMBL" id="QPZ89699.1"/>
    </source>
</evidence>
<dbReference type="Pfam" id="PF13704">
    <property type="entry name" value="Glyco_tranf_2_4"/>
    <property type="match status" value="1"/>
</dbReference>
<keyword evidence="2" id="KW-1185">Reference proteome</keyword>